<keyword evidence="3" id="KW-0902">Two-component regulatory system</keyword>
<dbReference type="SMART" id="SM00065">
    <property type="entry name" value="GAF"/>
    <property type="match status" value="1"/>
</dbReference>
<dbReference type="InterPro" id="IPR029016">
    <property type="entry name" value="GAF-like_dom_sf"/>
</dbReference>
<dbReference type="PANTHER" id="PTHR24421:SF56">
    <property type="entry name" value="OXYGEN SENSOR HISTIDINE KINASE RESPONSE REGULATOR DOST"/>
    <property type="match status" value="1"/>
</dbReference>
<evidence type="ECO:0000256" key="1">
    <source>
        <dbReference type="ARBA" id="ARBA00022679"/>
    </source>
</evidence>
<proteinExistence type="predicted"/>
<dbReference type="SUPFAM" id="SSF55874">
    <property type="entry name" value="ATPase domain of HSP90 chaperone/DNA topoisomerase II/histidine kinase"/>
    <property type="match status" value="1"/>
</dbReference>
<dbReference type="Gene3D" id="1.20.5.1930">
    <property type="match status" value="1"/>
</dbReference>
<dbReference type="InterPro" id="IPR011712">
    <property type="entry name" value="Sig_transdc_His_kin_sub3_dim/P"/>
</dbReference>
<accession>A0A4V3ITE9</accession>
<feature type="domain" description="GAF" evidence="4">
    <location>
        <begin position="34"/>
        <end position="181"/>
    </location>
</feature>
<protein>
    <submittedName>
        <fullName evidence="6">GAF domain-containing protein</fullName>
    </submittedName>
</protein>
<dbReference type="InterPro" id="IPR003594">
    <property type="entry name" value="HATPase_dom"/>
</dbReference>
<dbReference type="Gene3D" id="3.30.565.10">
    <property type="entry name" value="Histidine kinase-like ATPase, C-terminal domain"/>
    <property type="match status" value="1"/>
</dbReference>
<feature type="domain" description="Histidine kinase/HSP90-like ATPase" evidence="5">
    <location>
        <begin position="472"/>
        <end position="562"/>
    </location>
</feature>
<comment type="caution">
    <text evidence="6">The sequence shown here is derived from an EMBL/GenBank/DDBJ whole genome shotgun (WGS) entry which is preliminary data.</text>
</comment>
<dbReference type="EMBL" id="SOHK01000012">
    <property type="protein sequence ID" value="TFD66432.1"/>
    <property type="molecule type" value="Genomic_DNA"/>
</dbReference>
<keyword evidence="7" id="KW-1185">Reference proteome</keyword>
<evidence type="ECO:0000256" key="3">
    <source>
        <dbReference type="ARBA" id="ARBA00023012"/>
    </source>
</evidence>
<evidence type="ECO:0000259" key="4">
    <source>
        <dbReference type="SMART" id="SM00065"/>
    </source>
</evidence>
<dbReference type="OrthoDB" id="5241249at2"/>
<dbReference type="PANTHER" id="PTHR24421">
    <property type="entry name" value="NITRATE/NITRITE SENSOR PROTEIN NARX-RELATED"/>
    <property type="match status" value="1"/>
</dbReference>
<dbReference type="Pfam" id="PF02518">
    <property type="entry name" value="HATPase_c"/>
    <property type="match status" value="1"/>
</dbReference>
<dbReference type="Proteomes" id="UP000298154">
    <property type="component" value="Unassembled WGS sequence"/>
</dbReference>
<dbReference type="InterPro" id="IPR036890">
    <property type="entry name" value="HATPase_C_sf"/>
</dbReference>
<dbReference type="GO" id="GO:0016020">
    <property type="term" value="C:membrane"/>
    <property type="evidence" value="ECO:0007669"/>
    <property type="project" value="InterPro"/>
</dbReference>
<dbReference type="AlphaFoldDB" id="A0A4V3ITE9"/>
<name>A0A4V3ITE9_9MICO</name>
<evidence type="ECO:0000313" key="6">
    <source>
        <dbReference type="EMBL" id="TFD66432.1"/>
    </source>
</evidence>
<dbReference type="Gene3D" id="3.30.450.40">
    <property type="match status" value="2"/>
</dbReference>
<organism evidence="6 7">
    <name type="scientific">Cryobacterium ruanii</name>
    <dbReference type="NCBI Taxonomy" id="1259197"/>
    <lineage>
        <taxon>Bacteria</taxon>
        <taxon>Bacillati</taxon>
        <taxon>Actinomycetota</taxon>
        <taxon>Actinomycetes</taxon>
        <taxon>Micrococcales</taxon>
        <taxon>Microbacteriaceae</taxon>
        <taxon>Cryobacterium</taxon>
    </lineage>
</organism>
<keyword evidence="1" id="KW-0808">Transferase</keyword>
<dbReference type="CDD" id="cd16917">
    <property type="entry name" value="HATPase_UhpB-NarQ-NarX-like"/>
    <property type="match status" value="1"/>
</dbReference>
<dbReference type="Pfam" id="PF13185">
    <property type="entry name" value="GAF_2"/>
    <property type="match status" value="1"/>
</dbReference>
<keyword evidence="2" id="KW-0418">Kinase</keyword>
<sequence>MRTMTDQTAAELALTQDRMRGLLDAVVSVAEDLSLEAVLERVVTAACQLVQARFGALGVIGAHQSLSHFVTVGFDEETIRNVGALPVGHGVLGLLIREPHPIRLHDLHDHPDSFGFPAHHPPMKSFLGVPVRVRDTVFGNLYLTEKEGGGDFTDEDQELAVALAAAAGVTIENARLYDEARGRSRWLEAVAEMGRDLLRSVDGDEDNGLGLVAERVLEASRAELAVIGFPTGNSLFCAAAAGATGSQASARALTGTTVLLQADVLRELQVTGRSALLAGPPLYTAPLQAADAAPDPAAHWSHLGSTLIAALGPAGDGQGVILLSRAPASAGYSLTDVEMSAVFGTQVSLALELASVHRMREEQAVLGDRDRIARDLHDLVIQRLFAAGLSMQSLRRFTNDPTALDRINAVTNELDDTIRELRDTIYSLRGMAQDTGTLSSRILAVIKEGAASLPYAPRIRLSGPIDAPLTDELSSSLLAVISEGLSNAARHSQASSIDISVDADADRIKLVIADNGSGFSKSARRSGLDNLKERAALLGGKFSVRSVVGEGTRLRWSAPVPEVTVGVRLHVSQRTRQLGFGAENPASPASTTHSF</sequence>
<dbReference type="GO" id="GO:0046983">
    <property type="term" value="F:protein dimerization activity"/>
    <property type="evidence" value="ECO:0007669"/>
    <property type="project" value="InterPro"/>
</dbReference>
<dbReference type="Pfam" id="PF07730">
    <property type="entry name" value="HisKA_3"/>
    <property type="match status" value="1"/>
</dbReference>
<gene>
    <name evidence="6" type="ORF">E3T47_08095</name>
</gene>
<evidence type="ECO:0000313" key="7">
    <source>
        <dbReference type="Proteomes" id="UP000298154"/>
    </source>
</evidence>
<dbReference type="GO" id="GO:0000155">
    <property type="term" value="F:phosphorelay sensor kinase activity"/>
    <property type="evidence" value="ECO:0007669"/>
    <property type="project" value="InterPro"/>
</dbReference>
<evidence type="ECO:0000259" key="5">
    <source>
        <dbReference type="SMART" id="SM00387"/>
    </source>
</evidence>
<evidence type="ECO:0000256" key="2">
    <source>
        <dbReference type="ARBA" id="ARBA00022777"/>
    </source>
</evidence>
<reference evidence="6 7" key="1">
    <citation type="submission" date="2019-03" db="EMBL/GenBank/DDBJ databases">
        <title>Genomics of glacier-inhabiting Cryobacterium strains.</title>
        <authorList>
            <person name="Liu Q."/>
            <person name="Xin Y.-H."/>
        </authorList>
    </citation>
    <scope>NUCLEOTIDE SEQUENCE [LARGE SCALE GENOMIC DNA]</scope>
    <source>
        <strain evidence="6 7">Sr36</strain>
    </source>
</reference>
<dbReference type="SUPFAM" id="SSF55781">
    <property type="entry name" value="GAF domain-like"/>
    <property type="match status" value="1"/>
</dbReference>
<dbReference type="InterPro" id="IPR050482">
    <property type="entry name" value="Sensor_HK_TwoCompSys"/>
</dbReference>
<dbReference type="InterPro" id="IPR003018">
    <property type="entry name" value="GAF"/>
</dbReference>
<dbReference type="SMART" id="SM00387">
    <property type="entry name" value="HATPase_c"/>
    <property type="match status" value="1"/>
</dbReference>